<comment type="similarity">
    <text evidence="2">Belongs to the fl(2)d family.</text>
</comment>
<evidence type="ECO:0000256" key="5">
    <source>
        <dbReference type="ARBA" id="ARBA00023187"/>
    </source>
</evidence>
<dbReference type="PANTHER" id="PTHR15217">
    <property type="entry name" value="WILMS' TUMOR 1-ASSOCIATING PROTEIN"/>
    <property type="match status" value="1"/>
</dbReference>
<dbReference type="Pfam" id="PF17098">
    <property type="entry name" value="Wtap"/>
    <property type="match status" value="1"/>
</dbReference>
<evidence type="ECO:0000256" key="3">
    <source>
        <dbReference type="ARBA" id="ARBA00017540"/>
    </source>
</evidence>
<evidence type="ECO:0000256" key="4">
    <source>
        <dbReference type="ARBA" id="ARBA00022664"/>
    </source>
</evidence>
<evidence type="ECO:0000256" key="7">
    <source>
        <dbReference type="ARBA" id="ARBA00032336"/>
    </source>
</evidence>
<protein>
    <recommendedName>
        <fullName evidence="3">Pre-mRNA-splicing regulator WTAP</fullName>
    </recommendedName>
    <alternativeName>
        <fullName evidence="9">Female-lethal(2)D homolog</fullName>
    </alternativeName>
    <alternativeName>
        <fullName evidence="8">WT1-associated protein</fullName>
    </alternativeName>
    <alternativeName>
        <fullName evidence="7">Wilms tumor 1-associating protein</fullName>
    </alternativeName>
</protein>
<reference evidence="10" key="3">
    <citation type="submission" date="2025-09" db="UniProtKB">
        <authorList>
            <consortium name="Ensembl"/>
        </authorList>
    </citation>
    <scope>IDENTIFICATION</scope>
</reference>
<evidence type="ECO:0000256" key="2">
    <source>
        <dbReference type="ARBA" id="ARBA00010313"/>
    </source>
</evidence>
<organism evidence="10 11">
    <name type="scientific">Ciona savignyi</name>
    <name type="common">Pacific transparent sea squirt</name>
    <dbReference type="NCBI Taxonomy" id="51511"/>
    <lineage>
        <taxon>Eukaryota</taxon>
        <taxon>Metazoa</taxon>
        <taxon>Chordata</taxon>
        <taxon>Tunicata</taxon>
        <taxon>Ascidiacea</taxon>
        <taxon>Phlebobranchia</taxon>
        <taxon>Cionidae</taxon>
        <taxon>Ciona</taxon>
    </lineage>
</organism>
<dbReference type="Proteomes" id="UP000007875">
    <property type="component" value="Unassembled WGS sequence"/>
</dbReference>
<dbReference type="GeneTree" id="ENSGT00390000013931"/>
<evidence type="ECO:0000256" key="8">
    <source>
        <dbReference type="ARBA" id="ARBA00032703"/>
    </source>
</evidence>
<dbReference type="GO" id="GO:0000381">
    <property type="term" value="P:regulation of alternative mRNA splicing, via spliceosome"/>
    <property type="evidence" value="ECO:0007669"/>
    <property type="project" value="InterPro"/>
</dbReference>
<dbReference type="GO" id="GO:0016556">
    <property type="term" value="P:mRNA modification"/>
    <property type="evidence" value="ECO:0007669"/>
    <property type="project" value="InterPro"/>
</dbReference>
<sequence>WGTVSPPAKRIRISNEDISELSKDELIKKFRKQQELIENLESKLGNRGKIFWLFFLHDEKDKNHATESSRRENVLVMRLANKEQEIQDLSVSEQFLAAQEDAALVSLRQASLDPGVNLLFGRMREELQQTKDKLEQANSDLSAWKFTPDR</sequence>
<dbReference type="GO" id="GO:0008380">
    <property type="term" value="P:RNA splicing"/>
    <property type="evidence" value="ECO:0007669"/>
    <property type="project" value="UniProtKB-KW"/>
</dbReference>
<dbReference type="GO" id="GO:0005634">
    <property type="term" value="C:nucleus"/>
    <property type="evidence" value="ECO:0007669"/>
    <property type="project" value="UniProtKB-SubCell"/>
</dbReference>
<name>H2YR01_CIOSA</name>
<comment type="subcellular location">
    <subcellularLocation>
        <location evidence="1">Nucleus</location>
    </subcellularLocation>
</comment>
<keyword evidence="11" id="KW-1185">Reference proteome</keyword>
<reference evidence="10" key="2">
    <citation type="submission" date="2025-08" db="UniProtKB">
        <authorList>
            <consortium name="Ensembl"/>
        </authorList>
    </citation>
    <scope>IDENTIFICATION</scope>
</reference>
<dbReference type="GO" id="GO:0006397">
    <property type="term" value="P:mRNA processing"/>
    <property type="evidence" value="ECO:0007669"/>
    <property type="project" value="UniProtKB-KW"/>
</dbReference>
<dbReference type="AlphaFoldDB" id="H2YR01"/>
<evidence type="ECO:0000256" key="6">
    <source>
        <dbReference type="ARBA" id="ARBA00023242"/>
    </source>
</evidence>
<reference evidence="11" key="1">
    <citation type="submission" date="2003-08" db="EMBL/GenBank/DDBJ databases">
        <authorList>
            <person name="Birren B."/>
            <person name="Nusbaum C."/>
            <person name="Abebe A."/>
            <person name="Abouelleil A."/>
            <person name="Adekoya E."/>
            <person name="Ait-zahra M."/>
            <person name="Allen N."/>
            <person name="Allen T."/>
            <person name="An P."/>
            <person name="Anderson M."/>
            <person name="Anderson S."/>
            <person name="Arachchi H."/>
            <person name="Armbruster J."/>
            <person name="Bachantsang P."/>
            <person name="Baldwin J."/>
            <person name="Barry A."/>
            <person name="Bayul T."/>
            <person name="Blitshsteyn B."/>
            <person name="Bloom T."/>
            <person name="Blye J."/>
            <person name="Boguslavskiy L."/>
            <person name="Borowsky M."/>
            <person name="Boukhgalter B."/>
            <person name="Brunache A."/>
            <person name="Butler J."/>
            <person name="Calixte N."/>
            <person name="Calvo S."/>
            <person name="Camarata J."/>
            <person name="Campo K."/>
            <person name="Chang J."/>
            <person name="Cheshatsang Y."/>
            <person name="Citroen M."/>
            <person name="Collymore A."/>
            <person name="Considine T."/>
            <person name="Cook A."/>
            <person name="Cooke P."/>
            <person name="Corum B."/>
            <person name="Cuomo C."/>
            <person name="David R."/>
            <person name="Dawoe T."/>
            <person name="Degray S."/>
            <person name="Dodge S."/>
            <person name="Dooley K."/>
            <person name="Dorje P."/>
            <person name="Dorjee K."/>
            <person name="Dorris L."/>
            <person name="Duffey N."/>
            <person name="Dupes A."/>
            <person name="Elkins T."/>
            <person name="Engels R."/>
            <person name="Erickson J."/>
            <person name="Farina A."/>
            <person name="Faro S."/>
            <person name="Ferreira P."/>
            <person name="Fischer H."/>
            <person name="Fitzgerald M."/>
            <person name="Foley K."/>
            <person name="Gage D."/>
            <person name="Galagan J."/>
            <person name="Gearin G."/>
            <person name="Gnerre S."/>
            <person name="Gnirke A."/>
            <person name="Goyette A."/>
            <person name="Graham J."/>
            <person name="Grandbois E."/>
            <person name="Gyaltsen K."/>
            <person name="Hafez N."/>
            <person name="Hagopian D."/>
            <person name="Hagos B."/>
            <person name="Hall J."/>
            <person name="Hatcher B."/>
            <person name="Heller A."/>
            <person name="Higgins H."/>
            <person name="Honan T."/>
            <person name="Horn A."/>
            <person name="Houde N."/>
            <person name="Hughes L."/>
            <person name="Hulme W."/>
            <person name="Husby E."/>
            <person name="Iliev I."/>
            <person name="Jaffe D."/>
            <person name="Jones C."/>
            <person name="Kamal M."/>
            <person name="Kamat A."/>
            <person name="Kamvysselis M."/>
            <person name="Karlsson E."/>
            <person name="Kells C."/>
            <person name="Kieu A."/>
            <person name="Kisner P."/>
            <person name="Kodira C."/>
            <person name="Kulbokas E."/>
            <person name="Labutti K."/>
            <person name="Lama D."/>
            <person name="Landers T."/>
            <person name="Leger J."/>
            <person name="Levine S."/>
            <person name="Lewis D."/>
            <person name="Lewis T."/>
            <person name="Lindblad-toh K."/>
            <person name="Liu X."/>
            <person name="Lokyitsang T."/>
            <person name="Lokyitsang Y."/>
            <person name="Lucien O."/>
            <person name="Lui A."/>
            <person name="Ma L.J."/>
            <person name="Mabbitt R."/>
            <person name="Macdonald J."/>
            <person name="Maclean C."/>
            <person name="Major J."/>
            <person name="Manning J."/>
            <person name="Marabella R."/>
            <person name="Maru K."/>
            <person name="Matthews C."/>
            <person name="Mauceli E."/>
            <person name="Mccarthy M."/>
            <person name="Mcdonough S."/>
            <person name="Mcghee T."/>
            <person name="Meldrim J."/>
            <person name="Meneus L."/>
            <person name="Mesirov J."/>
            <person name="Mihalev A."/>
            <person name="Mihova T."/>
            <person name="Mikkelsen T."/>
            <person name="Mlenga V."/>
            <person name="Moru K."/>
            <person name="Mozes J."/>
            <person name="Mulrain L."/>
            <person name="Munson G."/>
            <person name="Naylor J."/>
            <person name="Newes C."/>
            <person name="Nguyen C."/>
            <person name="Nguyen N."/>
            <person name="Nguyen T."/>
            <person name="Nicol R."/>
            <person name="Nielsen C."/>
            <person name="Nizzari M."/>
            <person name="Norbu C."/>
            <person name="Norbu N."/>
            <person name="O'donnell P."/>
            <person name="Okoawo O."/>
            <person name="O'leary S."/>
            <person name="Omotosho B."/>
            <person name="O'neill K."/>
            <person name="Osman S."/>
            <person name="Parker S."/>
            <person name="Perrin D."/>
            <person name="Phunkhang P."/>
            <person name="Piqani B."/>
            <person name="Purcell S."/>
            <person name="Rachupka T."/>
            <person name="Ramasamy U."/>
            <person name="Rameau R."/>
            <person name="Ray V."/>
            <person name="Raymond C."/>
            <person name="Retta R."/>
            <person name="Richardson S."/>
            <person name="Rise C."/>
            <person name="Rodriguez J."/>
            <person name="Rogers J."/>
            <person name="Rogov P."/>
            <person name="Rutman M."/>
            <person name="Schupbach R."/>
            <person name="Seaman C."/>
            <person name="Settipalli S."/>
            <person name="Sharpe T."/>
            <person name="Sheridan J."/>
            <person name="Sherpa N."/>
            <person name="Shi J."/>
            <person name="Smirnov S."/>
            <person name="Smith C."/>
            <person name="Sougnez C."/>
            <person name="Spencer B."/>
            <person name="Stalker J."/>
            <person name="Stange-thomann N."/>
            <person name="Stavropoulos S."/>
            <person name="Stetson K."/>
            <person name="Stone C."/>
            <person name="Stone S."/>
            <person name="Stubbs M."/>
            <person name="Talamas J."/>
            <person name="Tchuinga P."/>
            <person name="Tenzing P."/>
            <person name="Tesfaye S."/>
            <person name="Theodore J."/>
            <person name="Thoulutsang Y."/>
            <person name="Topham K."/>
            <person name="Towey S."/>
            <person name="Tsamla T."/>
            <person name="Tsomo N."/>
            <person name="Vallee D."/>
            <person name="Vassiliev H."/>
            <person name="Venkataraman V."/>
            <person name="Vinson J."/>
            <person name="Vo A."/>
            <person name="Wade C."/>
            <person name="Wang S."/>
            <person name="Wangchuk T."/>
            <person name="Wangdi T."/>
            <person name="Whittaker C."/>
            <person name="Wilkinson J."/>
            <person name="Wu Y."/>
            <person name="Wyman D."/>
            <person name="Yadav S."/>
            <person name="Yang S."/>
            <person name="Yang X."/>
            <person name="Yeager S."/>
            <person name="Yee E."/>
            <person name="Young G."/>
            <person name="Zainoun J."/>
            <person name="Zembeck L."/>
            <person name="Zimmer A."/>
            <person name="Zody M."/>
            <person name="Lander E."/>
        </authorList>
    </citation>
    <scope>NUCLEOTIDE SEQUENCE [LARGE SCALE GENOMIC DNA]</scope>
</reference>
<evidence type="ECO:0000256" key="9">
    <source>
        <dbReference type="ARBA" id="ARBA00033097"/>
    </source>
</evidence>
<dbReference type="InterPro" id="IPR033757">
    <property type="entry name" value="WTAP"/>
</dbReference>
<proteinExistence type="inferred from homology"/>
<keyword evidence="4" id="KW-0507">mRNA processing</keyword>
<keyword evidence="6" id="KW-0539">Nucleus</keyword>
<dbReference type="PANTHER" id="PTHR15217:SF0">
    <property type="entry name" value="PRE-MRNA-SPLICING REGULATOR WTAP"/>
    <property type="match status" value="1"/>
</dbReference>
<evidence type="ECO:0000313" key="11">
    <source>
        <dbReference type="Proteomes" id="UP000007875"/>
    </source>
</evidence>
<dbReference type="HOGENOM" id="CLU_044551_3_0_1"/>
<evidence type="ECO:0000313" key="10">
    <source>
        <dbReference type="Ensembl" id="ENSCSAVP00000007761.1"/>
    </source>
</evidence>
<evidence type="ECO:0000256" key="1">
    <source>
        <dbReference type="ARBA" id="ARBA00004123"/>
    </source>
</evidence>
<dbReference type="Ensembl" id="ENSCSAVT00000007862.1">
    <property type="protein sequence ID" value="ENSCSAVP00000007761.1"/>
    <property type="gene ID" value="ENSCSAVG00000004634.1"/>
</dbReference>
<keyword evidence="5" id="KW-0508">mRNA splicing</keyword>
<dbReference type="OMA" id="NCIHTHI"/>
<accession>H2YR01</accession>